<protein>
    <submittedName>
        <fullName evidence="8">Recombinase RmuC</fullName>
    </submittedName>
</protein>
<dbReference type="RefSeq" id="WP_078483389.1">
    <property type="nucleotide sequence ID" value="NZ_MPRL01000021.1"/>
</dbReference>
<dbReference type="PANTHER" id="PTHR30563:SF0">
    <property type="entry name" value="DNA RECOMBINATION PROTEIN RMUC"/>
    <property type="match status" value="1"/>
</dbReference>
<dbReference type="EMBL" id="MPRL01000021">
    <property type="protein sequence ID" value="OOZ40613.1"/>
    <property type="molecule type" value="Genomic_DNA"/>
</dbReference>
<dbReference type="AlphaFoldDB" id="A0A1T2L6A3"/>
<keyword evidence="3 5" id="KW-0175">Coiled coil</keyword>
<feature type="coiled-coil region" evidence="5">
    <location>
        <begin position="91"/>
        <end position="175"/>
    </location>
</feature>
<evidence type="ECO:0000256" key="6">
    <source>
        <dbReference type="SAM" id="MobiDB-lite"/>
    </source>
</evidence>
<dbReference type="InterPro" id="IPR003798">
    <property type="entry name" value="DNA_recombination_RmuC"/>
</dbReference>
<evidence type="ECO:0000256" key="2">
    <source>
        <dbReference type="ARBA" id="ARBA00009840"/>
    </source>
</evidence>
<comment type="function">
    <text evidence="1">Involved in DNA recombination.</text>
</comment>
<feature type="transmembrane region" description="Helical" evidence="7">
    <location>
        <begin position="6"/>
        <end position="26"/>
    </location>
</feature>
<dbReference type="OrthoDB" id="9765111at2"/>
<keyword evidence="7" id="KW-1133">Transmembrane helix</keyword>
<comment type="caution">
    <text evidence="8">The sequence shown here is derived from an EMBL/GenBank/DDBJ whole genome shotgun (WGS) entry which is preliminary data.</text>
</comment>
<evidence type="ECO:0000256" key="3">
    <source>
        <dbReference type="ARBA" id="ARBA00023054"/>
    </source>
</evidence>
<accession>A0A1T2L6A3</accession>
<evidence type="ECO:0000256" key="5">
    <source>
        <dbReference type="SAM" id="Coils"/>
    </source>
</evidence>
<dbReference type="GO" id="GO:0006310">
    <property type="term" value="P:DNA recombination"/>
    <property type="evidence" value="ECO:0007669"/>
    <property type="project" value="UniProtKB-KW"/>
</dbReference>
<evidence type="ECO:0000313" key="8">
    <source>
        <dbReference type="EMBL" id="OOZ40613.1"/>
    </source>
</evidence>
<keyword evidence="9" id="KW-1185">Reference proteome</keyword>
<evidence type="ECO:0000313" key="9">
    <source>
        <dbReference type="Proteomes" id="UP000191110"/>
    </source>
</evidence>
<evidence type="ECO:0000256" key="7">
    <source>
        <dbReference type="SAM" id="Phobius"/>
    </source>
</evidence>
<evidence type="ECO:0000256" key="4">
    <source>
        <dbReference type="ARBA" id="ARBA00023172"/>
    </source>
</evidence>
<keyword evidence="7" id="KW-0812">Transmembrane</keyword>
<organism evidence="8 9">
    <name type="scientific">Solemya pervernicosa gill symbiont</name>
    <dbReference type="NCBI Taxonomy" id="642797"/>
    <lineage>
        <taxon>Bacteria</taxon>
        <taxon>Pseudomonadati</taxon>
        <taxon>Pseudomonadota</taxon>
        <taxon>Gammaproteobacteria</taxon>
        <taxon>sulfur-oxidizing symbionts</taxon>
    </lineage>
</organism>
<dbReference type="Proteomes" id="UP000191110">
    <property type="component" value="Unassembled WGS sequence"/>
</dbReference>
<keyword evidence="7" id="KW-0472">Membrane</keyword>
<sequence>MDATQLTVVIITALLALGLGLLIGHLRAQREVTTLREAKIKLSSELAHEQRSAADKIAALEKAQAEARGQLSDTFGAMASEALKHNSSEFLKLAQENLKQFQTQAQGELSQREKAVENLVKPIREALQKTESQIQKMESERQSAYGSLSKHLETMAEAQRLLQGETRNLVQALRRPEVRGQWGEMTLKRLAELAGMVEHCDFYEQEQVQTEEGALRPDMIVRMPDGREIIVDAKTPLDAYLSAVEATDDESRQRELARHTRKVRERVKELASKSYWQQFKNSPDFVVLFIPGDQFLTAALDNDRKLLEDALADKVILATPTSFVALLRAVAYGWRQEALADNAENIRKLGEEMYDRLATFADHLSKVGKSLDSSVNHYNKAVGSFDTRILPSARKFTEMGISAKKEVGDSQQIERAPRRVESAETSSSDSE</sequence>
<feature type="region of interest" description="Disordered" evidence="6">
    <location>
        <begin position="401"/>
        <end position="431"/>
    </location>
</feature>
<comment type="similarity">
    <text evidence="2">Belongs to the RmuC family.</text>
</comment>
<proteinExistence type="inferred from homology"/>
<reference evidence="8 9" key="1">
    <citation type="submission" date="2016-11" db="EMBL/GenBank/DDBJ databases">
        <title>Mixed transmission modes and dynamic genome evolution in an obligate animal-bacterial symbiosis.</title>
        <authorList>
            <person name="Russell S.L."/>
            <person name="Corbett-Detig R.B."/>
            <person name="Cavanaugh C.M."/>
        </authorList>
    </citation>
    <scope>NUCLEOTIDE SEQUENCE [LARGE SCALE GENOMIC DNA]</scope>
    <source>
        <strain evidence="8">Sveles-Q1</strain>
    </source>
</reference>
<name>A0A1T2L6A3_9GAMM</name>
<evidence type="ECO:0000256" key="1">
    <source>
        <dbReference type="ARBA" id="ARBA00003416"/>
    </source>
</evidence>
<keyword evidence="4" id="KW-0233">DNA recombination</keyword>
<gene>
    <name evidence="8" type="ORF">BOW53_07105</name>
</gene>
<dbReference type="PANTHER" id="PTHR30563">
    <property type="entry name" value="DNA RECOMBINATION PROTEIN RMUC"/>
    <property type="match status" value="1"/>
</dbReference>
<dbReference type="Pfam" id="PF02646">
    <property type="entry name" value="RmuC"/>
    <property type="match status" value="1"/>
</dbReference>